<accession>A0A930H539</accession>
<dbReference type="Proteomes" id="UP000780721">
    <property type="component" value="Unassembled WGS sequence"/>
</dbReference>
<evidence type="ECO:0000313" key="2">
    <source>
        <dbReference type="Proteomes" id="UP000780721"/>
    </source>
</evidence>
<sequence length="211" mass="24683">MDLWEQIKNNTELHTMLMRECDICFYKQLQEIRFMENNENYSMQAKAFAHDASGGEFVFLEDESIGFIGNEGEVGRIAESLAELLTFLIHAGNLFDFNCKKIYQRESLLRAFCEGYLAKIREAYRKEHKDWDKIRGALAEELSLPFHPEHLQDVAMQFYKAAIREPSFSCKYMDGMEEYTCDSILSDTVGMWVKELTGMTKEEMENNHEHL</sequence>
<comment type="caution">
    <text evidence="1">The sequence shown here is derived from an EMBL/GenBank/DDBJ whole genome shotgun (WGS) entry which is preliminary data.</text>
</comment>
<gene>
    <name evidence="1" type="ORF">HXM91_08690</name>
</gene>
<protein>
    <submittedName>
        <fullName evidence="1">Uncharacterized protein</fullName>
    </submittedName>
</protein>
<proteinExistence type="predicted"/>
<name>A0A930H539_9FIRM</name>
<evidence type="ECO:0000313" key="1">
    <source>
        <dbReference type="EMBL" id="MBF1305903.1"/>
    </source>
</evidence>
<organism evidence="1 2">
    <name type="scientific">Oribacterium sinus</name>
    <dbReference type="NCBI Taxonomy" id="237576"/>
    <lineage>
        <taxon>Bacteria</taxon>
        <taxon>Bacillati</taxon>
        <taxon>Bacillota</taxon>
        <taxon>Clostridia</taxon>
        <taxon>Lachnospirales</taxon>
        <taxon>Lachnospiraceae</taxon>
        <taxon>Oribacterium</taxon>
    </lineage>
</organism>
<dbReference type="AlphaFoldDB" id="A0A930H539"/>
<dbReference type="EMBL" id="JABZRB010000310">
    <property type="protein sequence ID" value="MBF1305903.1"/>
    <property type="molecule type" value="Genomic_DNA"/>
</dbReference>
<reference evidence="1" key="1">
    <citation type="submission" date="2020-04" db="EMBL/GenBank/DDBJ databases">
        <title>Deep metagenomics examines the oral microbiome during advanced dental caries in children, revealing novel taxa and co-occurrences with host molecules.</title>
        <authorList>
            <person name="Baker J.L."/>
            <person name="Morton J.T."/>
            <person name="Dinis M."/>
            <person name="Alvarez R."/>
            <person name="Tran N.C."/>
            <person name="Knight R."/>
            <person name="Edlund A."/>
        </authorList>
    </citation>
    <scope>NUCLEOTIDE SEQUENCE</scope>
    <source>
        <strain evidence="1">JCVI_48_bin.5</strain>
    </source>
</reference>